<dbReference type="RefSeq" id="WP_013582218.1">
    <property type="nucleotide sequence ID" value="NC_015065.1"/>
</dbReference>
<evidence type="ECO:0000313" key="2">
    <source>
        <dbReference type="Proteomes" id="UP000000343"/>
    </source>
</evidence>
<accession>E8X6Q0</accession>
<protein>
    <submittedName>
        <fullName evidence="1">Uncharacterized protein</fullName>
    </submittedName>
</protein>
<keyword evidence="2" id="KW-1185">Reference proteome</keyword>
<reference evidence="2" key="1">
    <citation type="submission" date="2011-01" db="EMBL/GenBank/DDBJ databases">
        <title>Complete sequence of plasmid2 of Acidobacterium sp. MP5ACTX9.</title>
        <authorList>
            <consortium name="US DOE Joint Genome Institute"/>
            <person name="Lucas S."/>
            <person name="Copeland A."/>
            <person name="Lapidus A."/>
            <person name="Cheng J.-F."/>
            <person name="Goodwin L."/>
            <person name="Pitluck S."/>
            <person name="Teshima H."/>
            <person name="Detter J.C."/>
            <person name="Han C."/>
            <person name="Tapia R."/>
            <person name="Land M."/>
            <person name="Hauser L."/>
            <person name="Kyrpides N."/>
            <person name="Ivanova N."/>
            <person name="Ovchinnikova G."/>
            <person name="Pagani I."/>
            <person name="Rawat S.R."/>
            <person name="Mannisto M."/>
            <person name="Haggblom M.M."/>
            <person name="Woyke T."/>
        </authorList>
    </citation>
    <scope>NUCLEOTIDE SEQUENCE [LARGE SCALE GENOMIC DNA]</scope>
    <source>
        <strain evidence="2">MP5ACTX9</strain>
        <plasmid evidence="2">Plasmid pACIX902</plasmid>
    </source>
</reference>
<organism evidence="2">
    <name type="scientific">Granulicella tundricola (strain ATCC BAA-1859 / DSM 23138 / MP5ACTX9)</name>
    <dbReference type="NCBI Taxonomy" id="1198114"/>
    <lineage>
        <taxon>Bacteria</taxon>
        <taxon>Pseudomonadati</taxon>
        <taxon>Acidobacteriota</taxon>
        <taxon>Terriglobia</taxon>
        <taxon>Terriglobales</taxon>
        <taxon>Acidobacteriaceae</taxon>
        <taxon>Granulicella</taxon>
    </lineage>
</organism>
<dbReference type="AlphaFoldDB" id="E8X6Q0"/>
<name>E8X6Q0_GRATM</name>
<dbReference type="Proteomes" id="UP000000343">
    <property type="component" value="Plasmid pACIX902"/>
</dbReference>
<sequence>MKLRMKENSIRLRLVRSELVRLQSGESIHEIVRFGLEPSQALHYALSVAAQPEPVSVAFQSSQISVTLSPDQLRSWAEESQVGIYASLAIDHTTTLEVSIEKDFACLDRSDEDNADTFANPLAGTIC</sequence>
<keyword evidence="1" id="KW-0614">Plasmid</keyword>
<gene>
    <name evidence="1" type="ordered locus">AciX9_3924</name>
</gene>
<dbReference type="HOGENOM" id="CLU_162613_0_0_0"/>
<dbReference type="InterPro" id="IPR053825">
    <property type="entry name" value="DUF7009"/>
</dbReference>
<dbReference type="Pfam" id="PF22668">
    <property type="entry name" value="DUF7009"/>
    <property type="match status" value="1"/>
</dbReference>
<dbReference type="EMBL" id="CP002482">
    <property type="protein sequence ID" value="ADW71200.1"/>
    <property type="molecule type" value="Genomic_DNA"/>
</dbReference>
<evidence type="ECO:0000313" key="1">
    <source>
        <dbReference type="EMBL" id="ADW71200.1"/>
    </source>
</evidence>
<proteinExistence type="predicted"/>
<dbReference type="KEGG" id="acm:AciX9_3924"/>
<geneLocation type="plasmid" evidence="1 2">
    <name>pACIX902</name>
</geneLocation>
<dbReference type="OrthoDB" id="122283at2"/>